<keyword evidence="9" id="KW-1133">Transmembrane helix</keyword>
<dbReference type="InterPro" id="IPR050164">
    <property type="entry name" value="Peptidase_C19"/>
</dbReference>
<evidence type="ECO:0000256" key="8">
    <source>
        <dbReference type="SAM" id="MobiDB-lite"/>
    </source>
</evidence>
<keyword evidence="9" id="KW-0472">Membrane</keyword>
<dbReference type="EC" id="3.4.19.12" evidence="3"/>
<feature type="compositionally biased region" description="Polar residues" evidence="8">
    <location>
        <begin position="419"/>
        <end position="433"/>
    </location>
</feature>
<feature type="region of interest" description="Disordered" evidence="8">
    <location>
        <begin position="168"/>
        <end position="191"/>
    </location>
</feature>
<keyword evidence="12" id="KW-1185">Reference proteome</keyword>
<dbReference type="PROSITE" id="PS00972">
    <property type="entry name" value="USP_1"/>
    <property type="match status" value="1"/>
</dbReference>
<evidence type="ECO:0000256" key="3">
    <source>
        <dbReference type="ARBA" id="ARBA00012759"/>
    </source>
</evidence>
<keyword evidence="9" id="KW-0812">Transmembrane</keyword>
<dbReference type="GO" id="GO:0006508">
    <property type="term" value="P:proteolysis"/>
    <property type="evidence" value="ECO:0007669"/>
    <property type="project" value="UniProtKB-KW"/>
</dbReference>
<dbReference type="PANTHER" id="PTHR24006">
    <property type="entry name" value="UBIQUITIN CARBOXYL-TERMINAL HYDROLASE"/>
    <property type="match status" value="1"/>
</dbReference>
<feature type="region of interest" description="Disordered" evidence="8">
    <location>
        <begin position="597"/>
        <end position="795"/>
    </location>
</feature>
<feature type="compositionally biased region" description="Basic and acidic residues" evidence="8">
    <location>
        <begin position="307"/>
        <end position="316"/>
    </location>
</feature>
<sequence length="965" mass="106105">MAKSKALTPQEIYRAKKQQEEEERLAFLPPGLINHGNTCFMNSVLQGLIATRLLSQLVHFDPIPPQVQAHSSTLLASHRSPQLTNGHDLGGIYEKKWVNTMPIGDVFIGVTWRAWEAQRLRKRESMSPRPLLNALGKKYDQYLDFAQQDAHEFLRILLDAMRMEVIKKRQPPPPAASSKRKVRRKSTITPANSNQLASLSDMLFGGQLTSILVCQKCKNVSQTYEDFNDLSLSIKAEDYEKERKRDRFKKLARKMGMAIQAPIPSHPSPATQTVSAPTLAIVVPPEANTPGIRASSVPPTPNTNGIAEHEPRRRSLDGLINGNADTPASDDDDAVSIEKPLPLPPGLGPSSPDEKRIEFAEAPKRSDKAKDKDNWARIGRRISMTVGIGKLPKEKGKDKERKSRSRSRVSADLNGGLNGDQSAPNSTVESLQQPEIRLFRPSMSPERPQSTPPIFLKRAMSSQNQVLPQKPKSRPQSLSPSPSHTAIPDADSAPKVPYIQRSKSPKPPKPSKAEEDYLRAILADVQTASSVSGPNPFDFFASWHHGDDSNGATTPSILPSTLTASVSFGQLPLAGIEEFLDGENMVGCRRCWKLANGWKEEKQEQEDDGDDSEDDDEDDELNNSQSEDPGHLRRTSSAPASPTLPSSFSSPTLGLEAISAISSPPDVSGQHPSSTDLVETSGSLPIPSIRTAQMETGRQNPSLHTPSPKDEEESSAEQSSLTTDYISDGAESDSTTSISTATSAAASTTDPSTPSARSFPVYGTIKPQRTSSAGTPSVSVPPRPPPKKPKGPKPVIMRPAYKRYLIATPPPILVIHMKRFQQINKNPIMSFSSGFKKLEDYVAFPEYLDLTPFLAPKKEDFGLRKNGPAEGSDMNGKRKSKGVKERCVYRLYAVVVHIGNMVSFLTVSLYLIVLIYPLHSSEVITYPTPLFLVRQWAYISDTIVRLTTLEEVLKAKAYICMYERV</sequence>
<dbReference type="EMBL" id="JADNRY010000145">
    <property type="protein sequence ID" value="KAF9063496.1"/>
    <property type="molecule type" value="Genomic_DNA"/>
</dbReference>
<dbReference type="AlphaFoldDB" id="A0A9P5U231"/>
<feature type="compositionally biased region" description="Low complexity" evidence="8">
    <location>
        <begin position="635"/>
        <end position="653"/>
    </location>
</feature>
<feature type="region of interest" description="Disordered" evidence="8">
    <location>
        <begin position="286"/>
        <end position="515"/>
    </location>
</feature>
<feature type="compositionally biased region" description="Polar residues" evidence="8">
    <location>
        <begin position="716"/>
        <end position="725"/>
    </location>
</feature>
<feature type="compositionally biased region" description="Basic and acidic residues" evidence="8">
    <location>
        <begin position="352"/>
        <end position="375"/>
    </location>
</feature>
<dbReference type="InterPro" id="IPR038765">
    <property type="entry name" value="Papain-like_cys_pep_sf"/>
</dbReference>
<evidence type="ECO:0000256" key="5">
    <source>
        <dbReference type="ARBA" id="ARBA00022786"/>
    </source>
</evidence>
<dbReference type="Gene3D" id="3.90.70.10">
    <property type="entry name" value="Cysteine proteinases"/>
    <property type="match status" value="2"/>
</dbReference>
<feature type="compositionally biased region" description="Polar residues" evidence="8">
    <location>
        <begin position="690"/>
        <end position="705"/>
    </location>
</feature>
<dbReference type="InterPro" id="IPR028889">
    <property type="entry name" value="USP"/>
</dbReference>
<evidence type="ECO:0000256" key="4">
    <source>
        <dbReference type="ARBA" id="ARBA00022670"/>
    </source>
</evidence>
<name>A0A9P5U231_9AGAR</name>
<gene>
    <name evidence="11" type="ORF">BDP27DRAFT_1335048</name>
</gene>
<keyword evidence="6" id="KW-0378">Hydrolase</keyword>
<dbReference type="GO" id="GO:0016579">
    <property type="term" value="P:protein deubiquitination"/>
    <property type="evidence" value="ECO:0007669"/>
    <property type="project" value="InterPro"/>
</dbReference>
<evidence type="ECO:0000313" key="12">
    <source>
        <dbReference type="Proteomes" id="UP000772434"/>
    </source>
</evidence>
<reference evidence="11" key="1">
    <citation type="submission" date="2020-11" db="EMBL/GenBank/DDBJ databases">
        <authorList>
            <consortium name="DOE Joint Genome Institute"/>
            <person name="Ahrendt S."/>
            <person name="Riley R."/>
            <person name="Andreopoulos W."/>
            <person name="Labutti K."/>
            <person name="Pangilinan J."/>
            <person name="Ruiz-Duenas F.J."/>
            <person name="Barrasa J.M."/>
            <person name="Sanchez-Garcia M."/>
            <person name="Camarero S."/>
            <person name="Miyauchi S."/>
            <person name="Serrano A."/>
            <person name="Linde D."/>
            <person name="Babiker R."/>
            <person name="Drula E."/>
            <person name="Ayuso-Fernandez I."/>
            <person name="Pacheco R."/>
            <person name="Padilla G."/>
            <person name="Ferreira P."/>
            <person name="Barriuso J."/>
            <person name="Kellner H."/>
            <person name="Castanera R."/>
            <person name="Alfaro M."/>
            <person name="Ramirez L."/>
            <person name="Pisabarro A.G."/>
            <person name="Kuo A."/>
            <person name="Tritt A."/>
            <person name="Lipzen A."/>
            <person name="He G."/>
            <person name="Yan M."/>
            <person name="Ng V."/>
            <person name="Cullen D."/>
            <person name="Martin F."/>
            <person name="Rosso M.-N."/>
            <person name="Henrissat B."/>
            <person name="Hibbett D."/>
            <person name="Martinez A.T."/>
            <person name="Grigoriev I.V."/>
        </authorList>
    </citation>
    <scope>NUCLEOTIDE SEQUENCE</scope>
    <source>
        <strain evidence="11">AH 40177</strain>
    </source>
</reference>
<accession>A0A9P5U231</accession>
<dbReference type="InterPro" id="IPR001394">
    <property type="entry name" value="Peptidase_C19_UCH"/>
</dbReference>
<keyword evidence="4" id="KW-0645">Protease</keyword>
<dbReference type="GO" id="GO:0004843">
    <property type="term" value="F:cysteine-type deubiquitinase activity"/>
    <property type="evidence" value="ECO:0007669"/>
    <property type="project" value="UniProtKB-EC"/>
</dbReference>
<dbReference type="InterPro" id="IPR018200">
    <property type="entry name" value="USP_CS"/>
</dbReference>
<evidence type="ECO:0000256" key="9">
    <source>
        <dbReference type="SAM" id="Phobius"/>
    </source>
</evidence>
<dbReference type="SUPFAM" id="SSF54001">
    <property type="entry name" value="Cysteine proteinases"/>
    <property type="match status" value="1"/>
</dbReference>
<comment type="caution">
    <text evidence="11">The sequence shown here is derived from an EMBL/GenBank/DDBJ whole genome shotgun (WGS) entry which is preliminary data.</text>
</comment>
<evidence type="ECO:0000313" key="11">
    <source>
        <dbReference type="EMBL" id="KAF9063496.1"/>
    </source>
</evidence>
<comment type="catalytic activity">
    <reaction evidence="1">
        <text>Thiol-dependent hydrolysis of ester, thioester, amide, peptide and isopeptide bonds formed by the C-terminal Gly of ubiquitin (a 76-residue protein attached to proteins as an intracellular targeting signal).</text>
        <dbReference type="EC" id="3.4.19.12"/>
    </reaction>
</comment>
<organism evidence="11 12">
    <name type="scientific">Rhodocollybia butyracea</name>
    <dbReference type="NCBI Taxonomy" id="206335"/>
    <lineage>
        <taxon>Eukaryota</taxon>
        <taxon>Fungi</taxon>
        <taxon>Dikarya</taxon>
        <taxon>Basidiomycota</taxon>
        <taxon>Agaricomycotina</taxon>
        <taxon>Agaricomycetes</taxon>
        <taxon>Agaricomycetidae</taxon>
        <taxon>Agaricales</taxon>
        <taxon>Marasmiineae</taxon>
        <taxon>Omphalotaceae</taxon>
        <taxon>Rhodocollybia</taxon>
    </lineage>
</organism>
<comment type="similarity">
    <text evidence="2">Belongs to the peptidase C19 family.</text>
</comment>
<evidence type="ECO:0000256" key="7">
    <source>
        <dbReference type="ARBA" id="ARBA00022807"/>
    </source>
</evidence>
<feature type="compositionally biased region" description="Polar residues" evidence="8">
    <location>
        <begin position="474"/>
        <end position="484"/>
    </location>
</feature>
<dbReference type="PANTHER" id="PTHR24006:SF888">
    <property type="entry name" value="UBIQUITIN CARBOXYL-TERMINAL HYDROLASE 30"/>
    <property type="match status" value="1"/>
</dbReference>
<dbReference type="OrthoDB" id="420187at2759"/>
<dbReference type="Proteomes" id="UP000772434">
    <property type="component" value="Unassembled WGS sequence"/>
</dbReference>
<feature type="compositionally biased region" description="Acidic residues" evidence="8">
    <location>
        <begin position="603"/>
        <end position="621"/>
    </location>
</feature>
<evidence type="ECO:0000256" key="1">
    <source>
        <dbReference type="ARBA" id="ARBA00000707"/>
    </source>
</evidence>
<evidence type="ECO:0000256" key="2">
    <source>
        <dbReference type="ARBA" id="ARBA00009085"/>
    </source>
</evidence>
<feature type="domain" description="USP" evidence="10">
    <location>
        <begin position="30"/>
        <end position="965"/>
    </location>
</feature>
<feature type="compositionally biased region" description="Polar residues" evidence="8">
    <location>
        <begin position="670"/>
        <end position="683"/>
    </location>
</feature>
<keyword evidence="5" id="KW-0833">Ubl conjugation pathway</keyword>
<dbReference type="GO" id="GO:0005829">
    <property type="term" value="C:cytosol"/>
    <property type="evidence" value="ECO:0007669"/>
    <property type="project" value="TreeGrafter"/>
</dbReference>
<proteinExistence type="inferred from homology"/>
<evidence type="ECO:0000259" key="10">
    <source>
        <dbReference type="PROSITE" id="PS50235"/>
    </source>
</evidence>
<keyword evidence="7" id="KW-0788">Thiol protease</keyword>
<dbReference type="PROSITE" id="PS50235">
    <property type="entry name" value="USP_3"/>
    <property type="match status" value="1"/>
</dbReference>
<dbReference type="GO" id="GO:0005634">
    <property type="term" value="C:nucleus"/>
    <property type="evidence" value="ECO:0007669"/>
    <property type="project" value="TreeGrafter"/>
</dbReference>
<dbReference type="Pfam" id="PF00443">
    <property type="entry name" value="UCH"/>
    <property type="match status" value="1"/>
</dbReference>
<protein>
    <recommendedName>
        <fullName evidence="3">ubiquitinyl hydrolase 1</fullName>
        <ecNumber evidence="3">3.4.19.12</ecNumber>
    </recommendedName>
</protein>
<feature type="compositionally biased region" description="Low complexity" evidence="8">
    <location>
        <begin position="732"/>
        <end position="756"/>
    </location>
</feature>
<feature type="transmembrane region" description="Helical" evidence="9">
    <location>
        <begin position="891"/>
        <end position="916"/>
    </location>
</feature>
<feature type="compositionally biased region" description="Basic and acidic residues" evidence="8">
    <location>
        <begin position="391"/>
        <end position="401"/>
    </location>
</feature>
<evidence type="ECO:0000256" key="6">
    <source>
        <dbReference type="ARBA" id="ARBA00022801"/>
    </source>
</evidence>